<sequence length="135" mass="15821">MFKYFSVHLFVIAVVLTCFVFIYQVKMAWSDALEKADEQHAVIMEEMESKSKERYQIMGIVKNKIIKQESVVYVDSILPITYSHESHAKIYTITVEGEELAMNEDDWKSVKEDMEIVVVYNGMNQIVDYDVTYEK</sequence>
<feature type="transmembrane region" description="Helical" evidence="1">
    <location>
        <begin position="6"/>
        <end position="25"/>
    </location>
</feature>
<evidence type="ECO:0008006" key="4">
    <source>
        <dbReference type="Google" id="ProtNLM"/>
    </source>
</evidence>
<name>A0A559ID82_9BACL</name>
<accession>A0A559ID82</accession>
<protein>
    <recommendedName>
        <fullName evidence="4">DUF3221 domain-containing protein</fullName>
    </recommendedName>
</protein>
<gene>
    <name evidence="2" type="ORF">FPZ44_24890</name>
</gene>
<dbReference type="RefSeq" id="WP_144995117.1">
    <property type="nucleotide sequence ID" value="NZ_VNJK01000007.1"/>
</dbReference>
<proteinExistence type="predicted"/>
<reference evidence="2 3" key="1">
    <citation type="submission" date="2019-07" db="EMBL/GenBank/DDBJ databases">
        <authorList>
            <person name="Kim J."/>
        </authorList>
    </citation>
    <scope>NUCLEOTIDE SEQUENCE [LARGE SCALE GENOMIC DNA]</scope>
    <source>
        <strain evidence="2 3">N4</strain>
    </source>
</reference>
<dbReference type="Proteomes" id="UP000318102">
    <property type="component" value="Unassembled WGS sequence"/>
</dbReference>
<dbReference type="AlphaFoldDB" id="A0A559ID82"/>
<keyword evidence="1" id="KW-0812">Transmembrane</keyword>
<evidence type="ECO:0000313" key="2">
    <source>
        <dbReference type="EMBL" id="TVX85595.1"/>
    </source>
</evidence>
<dbReference type="EMBL" id="VNJK01000007">
    <property type="protein sequence ID" value="TVX85595.1"/>
    <property type="molecule type" value="Genomic_DNA"/>
</dbReference>
<keyword evidence="3" id="KW-1185">Reference proteome</keyword>
<keyword evidence="1" id="KW-0472">Membrane</keyword>
<evidence type="ECO:0000313" key="3">
    <source>
        <dbReference type="Proteomes" id="UP000318102"/>
    </source>
</evidence>
<organism evidence="2 3">
    <name type="scientific">Paenibacillus agilis</name>
    <dbReference type="NCBI Taxonomy" id="3020863"/>
    <lineage>
        <taxon>Bacteria</taxon>
        <taxon>Bacillati</taxon>
        <taxon>Bacillota</taxon>
        <taxon>Bacilli</taxon>
        <taxon>Bacillales</taxon>
        <taxon>Paenibacillaceae</taxon>
        <taxon>Paenibacillus</taxon>
    </lineage>
</organism>
<evidence type="ECO:0000256" key="1">
    <source>
        <dbReference type="SAM" id="Phobius"/>
    </source>
</evidence>
<comment type="caution">
    <text evidence="2">The sequence shown here is derived from an EMBL/GenBank/DDBJ whole genome shotgun (WGS) entry which is preliminary data.</text>
</comment>
<keyword evidence="1" id="KW-1133">Transmembrane helix</keyword>